<evidence type="ECO:0000313" key="8">
    <source>
        <dbReference type="Proteomes" id="UP000837801"/>
    </source>
</evidence>
<dbReference type="GO" id="GO:0008374">
    <property type="term" value="F:O-acyltransferase activity"/>
    <property type="evidence" value="ECO:0007669"/>
    <property type="project" value="TreeGrafter"/>
</dbReference>
<accession>A0A9P0QTU5</accession>
<dbReference type="Pfam" id="PF03062">
    <property type="entry name" value="MBOAT"/>
    <property type="match status" value="1"/>
</dbReference>
<feature type="transmembrane region" description="Helical" evidence="6">
    <location>
        <begin position="440"/>
        <end position="458"/>
    </location>
</feature>
<comment type="subcellular location">
    <subcellularLocation>
        <location evidence="1">Membrane</location>
        <topology evidence="1">Multi-pass membrane protein</topology>
    </subcellularLocation>
</comment>
<evidence type="ECO:0000256" key="3">
    <source>
        <dbReference type="ARBA" id="ARBA00022692"/>
    </source>
</evidence>
<dbReference type="EMBL" id="CAKXYY010000028">
    <property type="protein sequence ID" value="CAH2355542.1"/>
    <property type="molecule type" value="Genomic_DNA"/>
</dbReference>
<comment type="caution">
    <text evidence="7">The sequence shown here is derived from an EMBL/GenBank/DDBJ whole genome shotgun (WGS) entry which is preliminary data.</text>
</comment>
<dbReference type="GO" id="GO:0006506">
    <property type="term" value="P:GPI anchor biosynthetic process"/>
    <property type="evidence" value="ECO:0007669"/>
    <property type="project" value="TreeGrafter"/>
</dbReference>
<evidence type="ECO:0000256" key="2">
    <source>
        <dbReference type="ARBA" id="ARBA00010323"/>
    </source>
</evidence>
<keyword evidence="5 6" id="KW-0472">Membrane</keyword>
<keyword evidence="3 6" id="KW-0812">Transmembrane</keyword>
<evidence type="ECO:0000313" key="7">
    <source>
        <dbReference type="EMBL" id="CAH2355542.1"/>
    </source>
</evidence>
<dbReference type="GO" id="GO:0016020">
    <property type="term" value="C:membrane"/>
    <property type="evidence" value="ECO:0007669"/>
    <property type="project" value="UniProtKB-SubCell"/>
</dbReference>
<dbReference type="GO" id="GO:0005783">
    <property type="term" value="C:endoplasmic reticulum"/>
    <property type="evidence" value="ECO:0007669"/>
    <property type="project" value="TreeGrafter"/>
</dbReference>
<feature type="transmembrane region" description="Helical" evidence="6">
    <location>
        <begin position="464"/>
        <end position="485"/>
    </location>
</feature>
<dbReference type="InterPro" id="IPR004299">
    <property type="entry name" value="MBOAT_fam"/>
</dbReference>
<dbReference type="OrthoDB" id="420606at2759"/>
<feature type="transmembrane region" description="Helical" evidence="6">
    <location>
        <begin position="329"/>
        <end position="351"/>
    </location>
</feature>
<dbReference type="PANTHER" id="PTHR13285:SF18">
    <property type="entry name" value="PROTEIN-CYSTEINE N-PALMITOYLTRANSFERASE RASP"/>
    <property type="match status" value="1"/>
</dbReference>
<feature type="transmembrane region" description="Helical" evidence="6">
    <location>
        <begin position="535"/>
        <end position="556"/>
    </location>
</feature>
<feature type="transmembrane region" description="Helical" evidence="6">
    <location>
        <begin position="492"/>
        <end position="515"/>
    </location>
</feature>
<dbReference type="InterPro" id="IPR051085">
    <property type="entry name" value="MB_O-acyltransferase"/>
</dbReference>
<dbReference type="PANTHER" id="PTHR13285">
    <property type="entry name" value="ACYLTRANSFERASE"/>
    <property type="match status" value="1"/>
</dbReference>
<organism evidence="7 8">
    <name type="scientific">[Candida] railenensis</name>
    <dbReference type="NCBI Taxonomy" id="45579"/>
    <lineage>
        <taxon>Eukaryota</taxon>
        <taxon>Fungi</taxon>
        <taxon>Dikarya</taxon>
        <taxon>Ascomycota</taxon>
        <taxon>Saccharomycotina</taxon>
        <taxon>Pichiomycetes</taxon>
        <taxon>Debaryomycetaceae</taxon>
        <taxon>Kurtzmaniella</taxon>
    </lineage>
</organism>
<dbReference type="Proteomes" id="UP000837801">
    <property type="component" value="Unassembled WGS sequence"/>
</dbReference>
<reference evidence="7" key="1">
    <citation type="submission" date="2022-03" db="EMBL/GenBank/DDBJ databases">
        <authorList>
            <person name="Legras J.-L."/>
            <person name="Devillers H."/>
            <person name="Grondin C."/>
        </authorList>
    </citation>
    <scope>NUCLEOTIDE SEQUENCE</scope>
    <source>
        <strain evidence="7">CLIB 1423</strain>
    </source>
</reference>
<feature type="transmembrane region" description="Helical" evidence="6">
    <location>
        <begin position="363"/>
        <end position="383"/>
    </location>
</feature>
<protein>
    <submittedName>
        <fullName evidence="7">Membrane-bound O-acyltransferase Gup1p</fullName>
    </submittedName>
</protein>
<feature type="transmembrane region" description="Helical" evidence="6">
    <location>
        <begin position="181"/>
        <end position="200"/>
    </location>
</feature>
<evidence type="ECO:0000256" key="6">
    <source>
        <dbReference type="SAM" id="Phobius"/>
    </source>
</evidence>
<gene>
    <name evidence="7" type="ORF">CLIB1423_28S00628</name>
</gene>
<keyword evidence="8" id="KW-1185">Reference proteome</keyword>
<sequence>MDVSTITSVVRNFFSLETLDTRLHAPSSIERKNAIIAKANIQSKWNTLEYKIYGIIFVIAVPLMAKTAIEASNENNPNYPKFKHLLSQGWLFGREVDNSDTQYKFFRDNLPMLGGMILIHFACRQAATSVYPALKRTKFDFIYGMLFLLTAHGTNSIKILIHLGINYLIGKIVVEKSNKKTAILLTWVYGISTLFFNDYFRDHSVGISFIDKGWKGIISRWDVFFNFTLLRMLSFNLDYLERREKSNETSNERGDKSSEYDLLTSNLDDRSRLTAPLPITDYSGTNYLAYVLYTPLFIAGPIITFNDFIYQSNYKSCPSVKNWKRTFIYFLRLVFCILVMEFILHFMYVVAVSKTNAWEGNSPFQISMVGMFNLNIIWLKLLIPWRILRFWALLDGIDPPENMIRCMDNNYSALAFWRAWHRSFNKWVTRYIYIPLGGGGYYRFINMLCVFSFVAIWHDIELKLLIWGWLIVIFLLPEILATFFFKRYESTWWYNYVCAAGAVVNIWMMMIANLFGFCLGQDGTLKLLKEMFSTVGGIEFFLTASGALFVGVQIMYELRQDEMRRGISVRC</sequence>
<feature type="transmembrane region" description="Helical" evidence="6">
    <location>
        <begin position="287"/>
        <end position="309"/>
    </location>
</feature>
<proteinExistence type="inferred from homology"/>
<name>A0A9P0QTU5_9ASCO</name>
<keyword evidence="4 6" id="KW-1133">Transmembrane helix</keyword>
<comment type="similarity">
    <text evidence="2">Belongs to the membrane-bound acyltransferase family.</text>
</comment>
<feature type="transmembrane region" description="Helical" evidence="6">
    <location>
        <begin position="146"/>
        <end position="169"/>
    </location>
</feature>
<evidence type="ECO:0000256" key="1">
    <source>
        <dbReference type="ARBA" id="ARBA00004141"/>
    </source>
</evidence>
<evidence type="ECO:0000256" key="4">
    <source>
        <dbReference type="ARBA" id="ARBA00022989"/>
    </source>
</evidence>
<evidence type="ECO:0000256" key="5">
    <source>
        <dbReference type="ARBA" id="ARBA00023136"/>
    </source>
</evidence>
<dbReference type="AlphaFoldDB" id="A0A9P0QTU5"/>